<dbReference type="Gene3D" id="2.20.28.10">
    <property type="match status" value="1"/>
</dbReference>
<evidence type="ECO:0000256" key="2">
    <source>
        <dbReference type="ARBA" id="ARBA00012551"/>
    </source>
</evidence>
<evidence type="ECO:0000256" key="10">
    <source>
        <dbReference type="SAM" id="MobiDB-lite"/>
    </source>
</evidence>
<feature type="domain" description="MCM C-terminal AAA(+) ATPase" evidence="11">
    <location>
        <begin position="511"/>
        <end position="670"/>
    </location>
</feature>
<dbReference type="InterPro" id="IPR041562">
    <property type="entry name" value="MCM_lid"/>
</dbReference>
<evidence type="ECO:0000259" key="11">
    <source>
        <dbReference type="PROSITE" id="PS50051"/>
    </source>
</evidence>
<keyword evidence="3" id="KW-0235">DNA replication</keyword>
<dbReference type="Proteomes" id="UP000185744">
    <property type="component" value="Unassembled WGS sequence"/>
</dbReference>
<protein>
    <recommendedName>
        <fullName evidence="2">DNA helicase</fullName>
        <ecNumber evidence="2">3.6.4.12</ecNumber>
    </recommendedName>
</protein>
<dbReference type="EC" id="3.6.4.12" evidence="2"/>
<dbReference type="GO" id="GO:0017116">
    <property type="term" value="F:single-stranded DNA helicase activity"/>
    <property type="evidence" value="ECO:0007669"/>
    <property type="project" value="TreeGrafter"/>
</dbReference>
<feature type="compositionally biased region" description="Basic and acidic residues" evidence="10">
    <location>
        <begin position="678"/>
        <end position="693"/>
    </location>
</feature>
<dbReference type="InterPro" id="IPR036388">
    <property type="entry name" value="WH-like_DNA-bd_sf"/>
</dbReference>
<keyword evidence="4 9" id="KW-0547">Nucleotide-binding</keyword>
<gene>
    <name evidence="12" type="ORF">BTN85_1107</name>
</gene>
<dbReference type="NCBIfam" id="TIGR01445">
    <property type="entry name" value="intein_Nterm"/>
    <property type="match status" value="1"/>
</dbReference>
<dbReference type="GO" id="GO:0016539">
    <property type="term" value="P:intein-mediated protein splicing"/>
    <property type="evidence" value="ECO:0007669"/>
    <property type="project" value="InterPro"/>
</dbReference>
<evidence type="ECO:0000256" key="3">
    <source>
        <dbReference type="ARBA" id="ARBA00022705"/>
    </source>
</evidence>
<dbReference type="Pfam" id="PF17207">
    <property type="entry name" value="MCM_OB"/>
    <property type="match status" value="1"/>
</dbReference>
<dbReference type="GO" id="GO:0005524">
    <property type="term" value="F:ATP binding"/>
    <property type="evidence" value="ECO:0007669"/>
    <property type="project" value="UniProtKB-KW"/>
</dbReference>
<dbReference type="FunFam" id="3.40.50.300:FF:002469">
    <property type="entry name" value="Cell division control protein 21"/>
    <property type="match status" value="1"/>
</dbReference>
<accession>A0A1Q6DW49</accession>
<dbReference type="SUPFAM" id="SSF50249">
    <property type="entry name" value="Nucleic acid-binding proteins"/>
    <property type="match status" value="1"/>
</dbReference>
<dbReference type="Gene3D" id="3.30.1640.10">
    <property type="entry name" value="mini-chromosome maintenance (MCM) complex, chain A, domain 1"/>
    <property type="match status" value="1"/>
</dbReference>
<dbReference type="SMART" id="SM00305">
    <property type="entry name" value="HintC"/>
    <property type="match status" value="1"/>
</dbReference>
<dbReference type="GO" id="GO:0042555">
    <property type="term" value="C:MCM complex"/>
    <property type="evidence" value="ECO:0007669"/>
    <property type="project" value="TreeGrafter"/>
</dbReference>
<dbReference type="STRING" id="1903181.BTN85_1107"/>
<dbReference type="InterPro" id="IPR031327">
    <property type="entry name" value="MCM"/>
</dbReference>
<dbReference type="PRINTS" id="PR01657">
    <property type="entry name" value="MCMFAMILY"/>
</dbReference>
<evidence type="ECO:0000256" key="8">
    <source>
        <dbReference type="ARBA" id="ARBA00023125"/>
    </source>
</evidence>
<dbReference type="Pfam" id="PF17855">
    <property type="entry name" value="MCM_lid"/>
    <property type="match status" value="1"/>
</dbReference>
<dbReference type="PROSITE" id="PS50817">
    <property type="entry name" value="INTEIN_N_TER"/>
    <property type="match status" value="1"/>
</dbReference>
<sequence>METSLEDITYIDKIKEFLNKYYRKEVLNLAKSYPENKSLRIEYSDLEKFDSDLKDKLLKDPEEVIEAAKKSIRTIDLPIDKKFDQINFRVINLPKEKRILASNIRSKHIGKLISTEGIVRKATEVRPKLTKATFKCLRCGEEIEVVQNDRDLTEPNKCTSCERKGPFNLLEEKSVFIDSQKLQIQEPPEDLRGGEQPQELNIHISDDITGIAVPGNRIVLNGVLKSFQKTKNKKKTTLFDVFLEANSIEIKEQEFKELEISDTEKEKILEFSKDKNVYDKIRDSIAPSIYGYEKVKEAMALQLFSGIPKKLPNGSRIRGDIHTLLVGDPGIGKCVSPETKITLGSGQQIQILDLVESYLDNDAKEIEDGYQQPVENGLKVKSLNLEKKKITEREINRVWKRRAPKEMVEIKTTSGKSIKVTPSHPLLIEETGIRWKKARHIDEGMLVKGIKPISSKHKDRNREIHQDPAASSREVLEVNQICDYEVSEINYFEPSFDWVYDLEINNHHNYITDDIFSHNSQILRYVSNLAPRGVYASGKNSTSAGLTAAAVRDEFGDGKWTLEAGALVLADKGIATIDEIDKMDKKDRSALHESMEQQTISIAKAGITATLQSRCALLGAANPKYGRFDEFEPVAEQINLEPTLLSRFDLIFTLTDKPDENRDKKIADHIITTHHKGEKTMKPINKEKSNNEEKDTEEEIDPEIKPELLRKFVAFSKRIVPILTDEAKEKIKKYYLNLREIGEEEDSPVPVTARQLEALIRLAEASARTRLSDKITPTDAERSIKIVRQCLEEVGMDPETGELDIDVLATGTTKSQRDKIKIIRGVIDQLEKGKSKGAPIEEVLEKASEHGLEKTEVKESLRKLREKGDIIEPKAGKTVRTT</sequence>
<keyword evidence="7 9" id="KW-0067">ATP-binding</keyword>
<dbReference type="GO" id="GO:0016787">
    <property type="term" value="F:hydrolase activity"/>
    <property type="evidence" value="ECO:0007669"/>
    <property type="project" value="UniProtKB-KW"/>
</dbReference>
<dbReference type="NCBIfam" id="TIGR01443">
    <property type="entry name" value="intein_Cterm"/>
    <property type="match status" value="1"/>
</dbReference>
<dbReference type="InterPro" id="IPR036844">
    <property type="entry name" value="Hint_dom_sf"/>
</dbReference>
<organism evidence="12 13">
    <name type="scientific">Methanohalarchaeum thermophilum</name>
    <dbReference type="NCBI Taxonomy" id="1903181"/>
    <lineage>
        <taxon>Archaea</taxon>
        <taxon>Methanobacteriati</taxon>
        <taxon>Methanobacteriota</taxon>
        <taxon>Methanonatronarchaeia</taxon>
        <taxon>Methanonatronarchaeales</taxon>
        <taxon>Methanonatronarchaeaceae</taxon>
        <taxon>Candidatus Methanohalarchaeum</taxon>
    </lineage>
</organism>
<dbReference type="AlphaFoldDB" id="A0A1Q6DW49"/>
<keyword evidence="8 9" id="KW-0238">DNA-binding</keyword>
<dbReference type="Pfam" id="PF00493">
    <property type="entry name" value="MCM"/>
    <property type="match status" value="2"/>
</dbReference>
<dbReference type="Gene3D" id="2.40.50.140">
    <property type="entry name" value="Nucleic acid-binding proteins"/>
    <property type="match status" value="1"/>
</dbReference>
<dbReference type="InterPro" id="IPR006141">
    <property type="entry name" value="Intein_N"/>
</dbReference>
<dbReference type="Gene3D" id="2.170.16.10">
    <property type="entry name" value="Hedgehog/Intein (Hint) domain"/>
    <property type="match status" value="1"/>
</dbReference>
<dbReference type="InterPro" id="IPR003587">
    <property type="entry name" value="Hint_dom_N"/>
</dbReference>
<name>A0A1Q6DW49_METT1</name>
<dbReference type="SMART" id="SM00306">
    <property type="entry name" value="HintN"/>
    <property type="match status" value="1"/>
</dbReference>
<evidence type="ECO:0000256" key="7">
    <source>
        <dbReference type="ARBA" id="ARBA00022840"/>
    </source>
</evidence>
<comment type="caution">
    <text evidence="12">The sequence shown here is derived from an EMBL/GenBank/DDBJ whole genome shotgun (WGS) entry which is preliminary data.</text>
</comment>
<evidence type="ECO:0000256" key="5">
    <source>
        <dbReference type="ARBA" id="ARBA00022801"/>
    </source>
</evidence>
<feature type="region of interest" description="Disordered" evidence="10">
    <location>
        <begin position="676"/>
        <end position="700"/>
    </location>
</feature>
<dbReference type="InParanoid" id="A0A1Q6DW49"/>
<keyword evidence="6" id="KW-0347">Helicase</keyword>
<dbReference type="GO" id="GO:0006260">
    <property type="term" value="P:DNA replication"/>
    <property type="evidence" value="ECO:0007669"/>
    <property type="project" value="UniProtKB-KW"/>
</dbReference>
<keyword evidence="13" id="KW-1185">Reference proteome</keyword>
<dbReference type="GO" id="GO:0003697">
    <property type="term" value="F:single-stranded DNA binding"/>
    <property type="evidence" value="ECO:0007669"/>
    <property type="project" value="TreeGrafter"/>
</dbReference>
<comment type="similarity">
    <text evidence="1 9">Belongs to the MCM family.</text>
</comment>
<dbReference type="Pfam" id="PF14551">
    <property type="entry name" value="MCM_N"/>
    <property type="match status" value="1"/>
</dbReference>
<dbReference type="InterPro" id="IPR027925">
    <property type="entry name" value="MCM_N"/>
</dbReference>
<dbReference type="InterPro" id="IPR027417">
    <property type="entry name" value="P-loop_NTPase"/>
</dbReference>
<dbReference type="InterPro" id="IPR012340">
    <property type="entry name" value="NA-bd_OB-fold"/>
</dbReference>
<dbReference type="PANTHER" id="PTHR11630:SF66">
    <property type="entry name" value="DNA REPLICATION LICENSING FACTOR MCM4"/>
    <property type="match status" value="1"/>
</dbReference>
<dbReference type="InterPro" id="IPR033762">
    <property type="entry name" value="MCM_OB"/>
</dbReference>
<dbReference type="Gene3D" id="1.10.10.10">
    <property type="entry name" value="Winged helix-like DNA-binding domain superfamily/Winged helix DNA-binding domain"/>
    <property type="match status" value="1"/>
</dbReference>
<dbReference type="Gene3D" id="3.40.50.300">
    <property type="entry name" value="P-loop containing nucleotide triphosphate hydrolases"/>
    <property type="match status" value="2"/>
</dbReference>
<dbReference type="EMBL" id="MSDW01000001">
    <property type="protein sequence ID" value="OKY78610.1"/>
    <property type="molecule type" value="Genomic_DNA"/>
</dbReference>
<proteinExistence type="inferred from homology"/>
<dbReference type="SUPFAM" id="SSF51294">
    <property type="entry name" value="Hedgehog/intein (Hint) domain"/>
    <property type="match status" value="1"/>
</dbReference>
<reference evidence="12" key="1">
    <citation type="submission" date="2016-12" db="EMBL/GenBank/DDBJ databases">
        <title>Discovery of methanogenic haloarchaea.</title>
        <authorList>
            <person name="Sorokin D.Y."/>
            <person name="Makarova K.S."/>
            <person name="Abbas B."/>
            <person name="Ferrer M."/>
            <person name="Golyshin P.N."/>
        </authorList>
    </citation>
    <scope>NUCLEOTIDE SEQUENCE [LARGE SCALE GENOMIC DNA]</scope>
    <source>
        <strain evidence="12">HMET1</strain>
    </source>
</reference>
<dbReference type="PROSITE" id="PS50818">
    <property type="entry name" value="INTEIN_C_TER"/>
    <property type="match status" value="1"/>
</dbReference>
<dbReference type="PANTHER" id="PTHR11630">
    <property type="entry name" value="DNA REPLICATION LICENSING FACTOR MCM FAMILY MEMBER"/>
    <property type="match status" value="1"/>
</dbReference>
<evidence type="ECO:0000256" key="6">
    <source>
        <dbReference type="ARBA" id="ARBA00022806"/>
    </source>
</evidence>
<dbReference type="CDD" id="cd00081">
    <property type="entry name" value="Hint"/>
    <property type="match status" value="1"/>
</dbReference>
<evidence type="ECO:0000256" key="1">
    <source>
        <dbReference type="ARBA" id="ARBA00008010"/>
    </source>
</evidence>
<dbReference type="SUPFAM" id="SSF52540">
    <property type="entry name" value="P-loop containing nucleoside triphosphate hydrolases"/>
    <property type="match status" value="2"/>
</dbReference>
<evidence type="ECO:0000256" key="4">
    <source>
        <dbReference type="ARBA" id="ARBA00022741"/>
    </source>
</evidence>
<dbReference type="SMART" id="SM00350">
    <property type="entry name" value="MCM"/>
    <property type="match status" value="1"/>
</dbReference>
<keyword evidence="5" id="KW-0378">Hydrolase</keyword>
<dbReference type="InterPro" id="IPR003586">
    <property type="entry name" value="Hint_dom_C"/>
</dbReference>
<feature type="domain" description="MCM C-terminal AAA(+) ATPase" evidence="11">
    <location>
        <begin position="277"/>
        <end position="333"/>
    </location>
</feature>
<dbReference type="InterPro" id="IPR030934">
    <property type="entry name" value="Intein_C"/>
</dbReference>
<evidence type="ECO:0000313" key="13">
    <source>
        <dbReference type="Proteomes" id="UP000185744"/>
    </source>
</evidence>
<dbReference type="FunCoup" id="A0A1Q6DW49">
    <property type="interactions" value="90"/>
</dbReference>
<dbReference type="FunFam" id="2.20.28.10:FF:000003">
    <property type="entry name" value="DNA helicase"/>
    <property type="match status" value="1"/>
</dbReference>
<dbReference type="InterPro" id="IPR001208">
    <property type="entry name" value="MCM_dom"/>
</dbReference>
<evidence type="ECO:0000256" key="9">
    <source>
        <dbReference type="RuleBase" id="RU004070"/>
    </source>
</evidence>
<dbReference type="PROSITE" id="PS50051">
    <property type="entry name" value="MCM_2"/>
    <property type="match status" value="2"/>
</dbReference>
<evidence type="ECO:0000313" key="12">
    <source>
        <dbReference type="EMBL" id="OKY78610.1"/>
    </source>
</evidence>